<dbReference type="Pfam" id="PF24883">
    <property type="entry name" value="NPHP3_N"/>
    <property type="match status" value="1"/>
</dbReference>
<sequence length="690" mass="78528">MQIPIRNTVLSVAYEPDNGYSVVDILFVHGLGGHPRKTWTSYRKQLEIQEIPTTTDQSNKKRRRNVLSRVSNHLYRNSSKGAPESEPKINHVTSEEARDADPNTVFWPVELLSRECPNSRILMFGYDSKVTKYSTGAISENSIFSHAKDLLFSLCRERTLHRPLICVAHSLGGIIVKEMLSRSSSSTESEYQNIIESIAAVIFLGTPHRGSVDIAATGELVRSLVSGLGIATTPVILDSLGLKNTELERAQEDFSRLWQSYDFKVKTFQEGLSLAKLGRKVVPEYSSLIGNDREHAETLQADHVQMCRYSGKEDPKYRKGQCNKAFLQSLWFPGINSRYDGLENPAAQTCQWLFEHESFQDWLTSRSREKHQGLLWLKGKPGSGKSTLMKEAFRRATLRQAKASSSEQTAAFFFNGKGNELEHSVAGLFRSLLYQLLHKDLSSLNSFREYWNEKFNREAGLTSDPPSWTEAELKTAFESVIMRQAGRKISVFIDAVDECDSNRVRDITYFWRKITKSAYAARIDLNVCLSSRHFPSVTISDCSEIIMEQCNSRDIATYLSQRFEVGPASQEVQWQSLKDKIMEMSAGVFLWVVLVVDDLLQSWDEGRSVAYLTNRVERIPQGLEKLFSQMFSNLSNEMSEITIKLFQWATLSTKPLRLHEWHHIIGFIQKPTPASLTEWRASDYFTATDD</sequence>
<dbReference type="OrthoDB" id="7464126at2759"/>
<protein>
    <recommendedName>
        <fullName evidence="3">Nephrocystin 3-like N-terminal domain-containing protein</fullName>
    </recommendedName>
</protein>
<dbReference type="Gene3D" id="3.40.50.300">
    <property type="entry name" value="P-loop containing nucleotide triphosphate hydrolases"/>
    <property type="match status" value="1"/>
</dbReference>
<feature type="compositionally biased region" description="Basic and acidic residues" evidence="2">
    <location>
        <begin position="83"/>
        <end position="96"/>
    </location>
</feature>
<dbReference type="PANTHER" id="PTHR10039:SF5">
    <property type="entry name" value="NACHT DOMAIN-CONTAINING PROTEIN"/>
    <property type="match status" value="1"/>
</dbReference>
<dbReference type="InterPro" id="IPR056884">
    <property type="entry name" value="NPHP3-like_N"/>
</dbReference>
<keyword evidence="1" id="KW-0677">Repeat</keyword>
<dbReference type="InterPro" id="IPR029058">
    <property type="entry name" value="AB_hydrolase_fold"/>
</dbReference>
<dbReference type="SUPFAM" id="SSF52540">
    <property type="entry name" value="P-loop containing nucleoside triphosphate hydrolases"/>
    <property type="match status" value="1"/>
</dbReference>
<dbReference type="PANTHER" id="PTHR10039">
    <property type="entry name" value="AMELOGENIN"/>
    <property type="match status" value="1"/>
</dbReference>
<feature type="domain" description="Nephrocystin 3-like N-terminal" evidence="3">
    <location>
        <begin position="348"/>
        <end position="532"/>
    </location>
</feature>
<dbReference type="InterPro" id="IPR027417">
    <property type="entry name" value="P-loop_NTPase"/>
</dbReference>
<organism evidence="4 5">
    <name type="scientific">Fusarium tricinctum</name>
    <dbReference type="NCBI Taxonomy" id="61284"/>
    <lineage>
        <taxon>Eukaryota</taxon>
        <taxon>Fungi</taxon>
        <taxon>Dikarya</taxon>
        <taxon>Ascomycota</taxon>
        <taxon>Pezizomycotina</taxon>
        <taxon>Sordariomycetes</taxon>
        <taxon>Hypocreomycetidae</taxon>
        <taxon>Hypocreales</taxon>
        <taxon>Nectriaceae</taxon>
        <taxon>Fusarium</taxon>
        <taxon>Fusarium tricinctum species complex</taxon>
    </lineage>
</organism>
<keyword evidence="5" id="KW-1185">Reference proteome</keyword>
<name>A0A8K0RMN1_9HYPO</name>
<reference evidence="4" key="1">
    <citation type="journal article" date="2021" name="Nat. Commun.">
        <title>Genetic determinants of endophytism in the Arabidopsis root mycobiome.</title>
        <authorList>
            <person name="Mesny F."/>
            <person name="Miyauchi S."/>
            <person name="Thiergart T."/>
            <person name="Pickel B."/>
            <person name="Atanasova L."/>
            <person name="Karlsson M."/>
            <person name="Huettel B."/>
            <person name="Barry K.W."/>
            <person name="Haridas S."/>
            <person name="Chen C."/>
            <person name="Bauer D."/>
            <person name="Andreopoulos W."/>
            <person name="Pangilinan J."/>
            <person name="LaButti K."/>
            <person name="Riley R."/>
            <person name="Lipzen A."/>
            <person name="Clum A."/>
            <person name="Drula E."/>
            <person name="Henrissat B."/>
            <person name="Kohler A."/>
            <person name="Grigoriev I.V."/>
            <person name="Martin F.M."/>
            <person name="Hacquard S."/>
        </authorList>
    </citation>
    <scope>NUCLEOTIDE SEQUENCE</scope>
    <source>
        <strain evidence="4">MPI-SDFR-AT-0068</strain>
    </source>
</reference>
<feature type="region of interest" description="Disordered" evidence="2">
    <location>
        <begin position="73"/>
        <end position="96"/>
    </location>
</feature>
<gene>
    <name evidence="4" type="ORF">BKA59DRAFT_496910</name>
</gene>
<dbReference type="AlphaFoldDB" id="A0A8K0RMN1"/>
<evidence type="ECO:0000313" key="5">
    <source>
        <dbReference type="Proteomes" id="UP000813427"/>
    </source>
</evidence>
<dbReference type="SUPFAM" id="SSF53474">
    <property type="entry name" value="alpha/beta-Hydrolases"/>
    <property type="match status" value="1"/>
</dbReference>
<dbReference type="EMBL" id="JAGPXF010000008">
    <property type="protein sequence ID" value="KAH7232899.1"/>
    <property type="molecule type" value="Genomic_DNA"/>
</dbReference>
<evidence type="ECO:0000256" key="2">
    <source>
        <dbReference type="SAM" id="MobiDB-lite"/>
    </source>
</evidence>
<dbReference type="Gene3D" id="3.40.50.1820">
    <property type="entry name" value="alpha/beta hydrolase"/>
    <property type="match status" value="1"/>
</dbReference>
<proteinExistence type="predicted"/>
<accession>A0A8K0RMN1</accession>
<evidence type="ECO:0000313" key="4">
    <source>
        <dbReference type="EMBL" id="KAH7232899.1"/>
    </source>
</evidence>
<dbReference type="Proteomes" id="UP000813427">
    <property type="component" value="Unassembled WGS sequence"/>
</dbReference>
<evidence type="ECO:0000259" key="3">
    <source>
        <dbReference type="Pfam" id="PF24883"/>
    </source>
</evidence>
<evidence type="ECO:0000256" key="1">
    <source>
        <dbReference type="ARBA" id="ARBA00022737"/>
    </source>
</evidence>
<comment type="caution">
    <text evidence="4">The sequence shown here is derived from an EMBL/GenBank/DDBJ whole genome shotgun (WGS) entry which is preliminary data.</text>
</comment>